<sequence>MAQESGLTLVELLIVIFIFASGFGCFALAFRAADEFFAIIELKKAHAWLQGTFIEACQTGRPFMLKYTTRSASTSKLYVQWLDTLEEDVFDSCGGCYFRGMSASESFSVYSPQWHTLSPGVTIKVTNGSKGSAKSLGYIIISPYCYITVRKHPPDK</sequence>
<keyword evidence="3" id="KW-1133">Transmembrane helix</keyword>
<keyword evidence="2" id="KW-0998">Cell outer membrane</keyword>
<evidence type="ECO:0000313" key="4">
    <source>
        <dbReference type="EMBL" id="SIN66154.1"/>
    </source>
</evidence>
<reference evidence="4 5" key="1">
    <citation type="submission" date="2016-11" db="EMBL/GenBank/DDBJ databases">
        <authorList>
            <person name="Varghese N."/>
            <person name="Submissions S."/>
        </authorList>
    </citation>
    <scope>NUCLEOTIDE SEQUENCE [LARGE SCALE GENOMIC DNA]</scope>
    <source>
        <strain evidence="4 5">DSM 20664</strain>
    </source>
</reference>
<keyword evidence="5" id="KW-1185">Reference proteome</keyword>
<evidence type="ECO:0000313" key="5">
    <source>
        <dbReference type="Proteomes" id="UP000185093"/>
    </source>
</evidence>
<dbReference type="Pfam" id="PF07963">
    <property type="entry name" value="N_methyl"/>
    <property type="match status" value="1"/>
</dbReference>
<dbReference type="EMBL" id="FSQZ01000001">
    <property type="protein sequence ID" value="SIN66154.1"/>
    <property type="molecule type" value="Genomic_DNA"/>
</dbReference>
<evidence type="ECO:0000256" key="3">
    <source>
        <dbReference type="SAM" id="Phobius"/>
    </source>
</evidence>
<organism evidence="4 5">
    <name type="scientific">Acetomicrobium flavidum</name>
    <dbReference type="NCBI Taxonomy" id="49896"/>
    <lineage>
        <taxon>Bacteria</taxon>
        <taxon>Thermotogati</taxon>
        <taxon>Synergistota</taxon>
        <taxon>Synergistia</taxon>
        <taxon>Synergistales</taxon>
        <taxon>Acetomicrobiaceae</taxon>
        <taxon>Acetomicrobium</taxon>
    </lineage>
</organism>
<proteinExistence type="predicted"/>
<comment type="subcellular location">
    <subcellularLocation>
        <location evidence="1">Cell outer membrane</location>
    </subcellularLocation>
</comment>
<comment type="caution">
    <text evidence="4">The sequence shown here is derived from an EMBL/GenBank/DDBJ whole genome shotgun (WGS) entry which is preliminary data.</text>
</comment>
<accession>A0ABY1JCL9</accession>
<keyword evidence="3" id="KW-0472">Membrane</keyword>
<gene>
    <name evidence="4" type="ORF">SAMN05444368_0866</name>
</gene>
<dbReference type="RefSeq" id="WP_074200162.1">
    <property type="nucleotide sequence ID" value="NZ_DAONBL010000025.1"/>
</dbReference>
<evidence type="ECO:0000256" key="2">
    <source>
        <dbReference type="ARBA" id="ARBA00023237"/>
    </source>
</evidence>
<evidence type="ECO:0000256" key="1">
    <source>
        <dbReference type="ARBA" id="ARBA00004442"/>
    </source>
</evidence>
<dbReference type="Proteomes" id="UP000185093">
    <property type="component" value="Unassembled WGS sequence"/>
</dbReference>
<dbReference type="InterPro" id="IPR012902">
    <property type="entry name" value="N_methyl_site"/>
</dbReference>
<dbReference type="NCBIfam" id="TIGR02532">
    <property type="entry name" value="IV_pilin_GFxxxE"/>
    <property type="match status" value="1"/>
</dbReference>
<protein>
    <submittedName>
        <fullName evidence="4">Prepilin-type N-terminal cleavage/methylation domain-containing protein</fullName>
    </submittedName>
</protein>
<name>A0ABY1JCL9_9BACT</name>
<feature type="transmembrane region" description="Helical" evidence="3">
    <location>
        <begin position="12"/>
        <end position="33"/>
    </location>
</feature>
<keyword evidence="3" id="KW-0812">Transmembrane</keyword>